<protein>
    <recommendedName>
        <fullName evidence="1">PhoD-like phosphatase domain-containing protein</fullName>
    </recommendedName>
</protein>
<dbReference type="SUPFAM" id="SSF56300">
    <property type="entry name" value="Metallo-dependent phosphatases"/>
    <property type="match status" value="1"/>
</dbReference>
<dbReference type="OrthoDB" id="9999821at2759"/>
<dbReference type="InterPro" id="IPR038607">
    <property type="entry name" value="PhoD-like_sf"/>
</dbReference>
<organism evidence="2 3">
    <name type="scientific">Teratosphaeria nubilosa</name>
    <dbReference type="NCBI Taxonomy" id="161662"/>
    <lineage>
        <taxon>Eukaryota</taxon>
        <taxon>Fungi</taxon>
        <taxon>Dikarya</taxon>
        <taxon>Ascomycota</taxon>
        <taxon>Pezizomycotina</taxon>
        <taxon>Dothideomycetes</taxon>
        <taxon>Dothideomycetidae</taxon>
        <taxon>Mycosphaerellales</taxon>
        <taxon>Teratosphaeriaceae</taxon>
        <taxon>Teratosphaeria</taxon>
    </lineage>
</organism>
<evidence type="ECO:0000313" key="3">
    <source>
        <dbReference type="Proteomes" id="UP000799436"/>
    </source>
</evidence>
<dbReference type="Proteomes" id="UP000799436">
    <property type="component" value="Unassembled WGS sequence"/>
</dbReference>
<dbReference type="GO" id="GO:0016020">
    <property type="term" value="C:membrane"/>
    <property type="evidence" value="ECO:0007669"/>
    <property type="project" value="TreeGrafter"/>
</dbReference>
<dbReference type="InterPro" id="IPR043904">
    <property type="entry name" value="PhoD_2-like"/>
</dbReference>
<dbReference type="Gene3D" id="3.60.21.70">
    <property type="entry name" value="PhoD-like phosphatase"/>
    <property type="match status" value="1"/>
</dbReference>
<evidence type="ECO:0000259" key="1">
    <source>
        <dbReference type="Pfam" id="PF19050"/>
    </source>
</evidence>
<reference evidence="2" key="1">
    <citation type="journal article" date="2020" name="Stud. Mycol.">
        <title>101 Dothideomycetes genomes: a test case for predicting lifestyles and emergence of pathogens.</title>
        <authorList>
            <person name="Haridas S."/>
            <person name="Albert R."/>
            <person name="Binder M."/>
            <person name="Bloem J."/>
            <person name="Labutti K."/>
            <person name="Salamov A."/>
            <person name="Andreopoulos B."/>
            <person name="Baker S."/>
            <person name="Barry K."/>
            <person name="Bills G."/>
            <person name="Bluhm B."/>
            <person name="Cannon C."/>
            <person name="Castanera R."/>
            <person name="Culley D."/>
            <person name="Daum C."/>
            <person name="Ezra D."/>
            <person name="Gonzalez J."/>
            <person name="Henrissat B."/>
            <person name="Kuo A."/>
            <person name="Liang C."/>
            <person name="Lipzen A."/>
            <person name="Lutzoni F."/>
            <person name="Magnuson J."/>
            <person name="Mondo S."/>
            <person name="Nolan M."/>
            <person name="Ohm R."/>
            <person name="Pangilinan J."/>
            <person name="Park H.-J."/>
            <person name="Ramirez L."/>
            <person name="Alfaro M."/>
            <person name="Sun H."/>
            <person name="Tritt A."/>
            <person name="Yoshinaga Y."/>
            <person name="Zwiers L.-H."/>
            <person name="Turgeon B."/>
            <person name="Goodwin S."/>
            <person name="Spatafora J."/>
            <person name="Crous P."/>
            <person name="Grigoriev I."/>
        </authorList>
    </citation>
    <scope>NUCLEOTIDE SEQUENCE</scope>
    <source>
        <strain evidence="2">CBS 116005</strain>
    </source>
</reference>
<feature type="non-terminal residue" evidence="2">
    <location>
        <position position="569"/>
    </location>
</feature>
<evidence type="ECO:0000313" key="2">
    <source>
        <dbReference type="EMBL" id="KAF2764776.1"/>
    </source>
</evidence>
<feature type="domain" description="PhoD-like phosphatase" evidence="1">
    <location>
        <begin position="139"/>
        <end position="406"/>
    </location>
</feature>
<dbReference type="EMBL" id="ML995910">
    <property type="protein sequence ID" value="KAF2764776.1"/>
    <property type="molecule type" value="Genomic_DNA"/>
</dbReference>
<feature type="domain" description="PhoD-like phosphatase" evidence="1">
    <location>
        <begin position="412"/>
        <end position="567"/>
    </location>
</feature>
<dbReference type="PANTHER" id="PTHR46689:SF1">
    <property type="entry name" value="PHOD-LIKE PHOSPHATASE DOMAIN-CONTAINING PROTEIN"/>
    <property type="match status" value="1"/>
</dbReference>
<dbReference type="CDD" id="cd07389">
    <property type="entry name" value="MPP_PhoD"/>
    <property type="match status" value="1"/>
</dbReference>
<dbReference type="Pfam" id="PF19050">
    <property type="entry name" value="PhoD_2"/>
    <property type="match status" value="2"/>
</dbReference>
<sequence length="569" mass="65581">MPQYDGPYEEEAKHFRPQLFLKCGPLLRYTGLRTEPASSSQKREVWRGSVMIVTDDRQSDYSSAPTLRIFAQPSELHIPPPQHKIGKYREARAHRLHVERGYTFWRFNLEIELASTQKRVAYRINKGPAIGFWIPARGETMNIMFHSCNGFSMSVNPADFSGPDPLWRDVLNRHQSRPFHVMLGGGDQVYNDRVEHNSALFKQWMEIKNPEHKHRAEFTPEMQDELEEFYLNRYAMWFSQGLFGMANGQIPMVNIWDDHDIIDGYGSYPHHFMSTRVFTGVGNVAFKFYMLFQHQSLIQETEQTEPSWLLGASPGPYIVERSRSVFMRLGQRVAFLGLDCRTERMRDEILSQETYDIVFDRIRHELGAKEGEEGRGAGQGEIAHLIVLLGVPIAYPRLNFLENILTSKMMDPVKALGRAGMLGGFVNKFDGGVEILDDLDDHWTAKHHKDERNWFVQELQDLAAETSVRITILSGDVHLGAIGQFYSKKTLGVQKDKDFRYMPNVVSSAIVNTPPPNAMADILNRRNKVHHLDDATDEDLIPMFDNDIDGRKRNNKHLLPRRNYCTIRE</sequence>
<accession>A0A6G1KVX0</accession>
<dbReference type="InterPro" id="IPR018946">
    <property type="entry name" value="PhoD-like_MPP"/>
</dbReference>
<gene>
    <name evidence="2" type="ORF">EJ03DRAFT_281401</name>
</gene>
<dbReference type="PANTHER" id="PTHR46689">
    <property type="entry name" value="MEMBRANE PROTEIN, PUTATIVE-RELATED"/>
    <property type="match status" value="1"/>
</dbReference>
<dbReference type="AlphaFoldDB" id="A0A6G1KVX0"/>
<name>A0A6G1KVX0_9PEZI</name>
<keyword evidence="3" id="KW-1185">Reference proteome</keyword>
<proteinExistence type="predicted"/>
<dbReference type="InterPro" id="IPR029052">
    <property type="entry name" value="Metallo-depent_PP-like"/>
</dbReference>